<organism evidence="2">
    <name type="scientific">Apis cerana cerana</name>
    <name type="common">Oriental honeybee</name>
    <dbReference type="NCBI Taxonomy" id="94128"/>
    <lineage>
        <taxon>Eukaryota</taxon>
        <taxon>Metazoa</taxon>
        <taxon>Ecdysozoa</taxon>
        <taxon>Arthropoda</taxon>
        <taxon>Hexapoda</taxon>
        <taxon>Insecta</taxon>
        <taxon>Pterygota</taxon>
        <taxon>Neoptera</taxon>
        <taxon>Endopterygota</taxon>
        <taxon>Hymenoptera</taxon>
        <taxon>Apocrita</taxon>
        <taxon>Aculeata</taxon>
        <taxon>Apoidea</taxon>
        <taxon>Anthophila</taxon>
        <taxon>Apidae</taxon>
        <taxon>Apis</taxon>
    </lineage>
</organism>
<accession>A0A0K0PX82</accession>
<dbReference type="GO" id="GO:0005549">
    <property type="term" value="F:odorant binding"/>
    <property type="evidence" value="ECO:0007669"/>
    <property type="project" value="InterPro"/>
</dbReference>
<dbReference type="SMART" id="SM00708">
    <property type="entry name" value="PhBP"/>
    <property type="match status" value="1"/>
</dbReference>
<dbReference type="EMBL" id="KP717062">
    <property type="protein sequence ID" value="AKQ98508.1"/>
    <property type="molecule type" value="mRNA"/>
</dbReference>
<proteinExistence type="evidence at transcript level"/>
<dbReference type="SMR" id="A0A0K0PX82"/>
<feature type="signal peptide" evidence="1">
    <location>
        <begin position="1"/>
        <end position="16"/>
    </location>
</feature>
<dbReference type="Gene3D" id="1.10.238.20">
    <property type="entry name" value="Pheromone/general odorant binding protein domain"/>
    <property type="match status" value="1"/>
</dbReference>
<dbReference type="AlphaFoldDB" id="A0A0K0PX82"/>
<sequence length="135" mass="15065">MKTIVLIFGFCICVGALTIEELKTKLHTEQSVCATETGIDQQKANDVIQGNVDVEDKKVQLYSECILKKFNILDKNGVLKPQGIALVMELLIDENAVKQLLSECSTISEDNVYLKASKLVQCFSKYKTMKAVDFL</sequence>
<dbReference type="InterPro" id="IPR036728">
    <property type="entry name" value="PBP_GOBP_sf"/>
</dbReference>
<protein>
    <submittedName>
        <fullName evidence="2">Odorant binding protein 14</fullName>
    </submittedName>
</protein>
<evidence type="ECO:0000313" key="2">
    <source>
        <dbReference type="EMBL" id="AKQ98508.1"/>
    </source>
</evidence>
<evidence type="ECO:0000256" key="1">
    <source>
        <dbReference type="SAM" id="SignalP"/>
    </source>
</evidence>
<dbReference type="SUPFAM" id="SSF47565">
    <property type="entry name" value="Insect pheromone/odorant-binding proteins"/>
    <property type="match status" value="1"/>
</dbReference>
<keyword evidence="1" id="KW-0732">Signal</keyword>
<feature type="chain" id="PRO_5005451504" evidence="1">
    <location>
        <begin position="17"/>
        <end position="135"/>
    </location>
</feature>
<dbReference type="CDD" id="cd23992">
    <property type="entry name" value="PBP_GOBP"/>
    <property type="match status" value="1"/>
</dbReference>
<name>A0A0K0PX82_APICC</name>
<dbReference type="Pfam" id="PF01395">
    <property type="entry name" value="PBP_GOBP"/>
    <property type="match status" value="1"/>
</dbReference>
<dbReference type="InterPro" id="IPR006170">
    <property type="entry name" value="PBP/GOBP"/>
</dbReference>
<reference evidence="2" key="1">
    <citation type="submission" date="2015-01" db="EMBL/GenBank/DDBJ databases">
        <title>Molecular characterization of odorant binding protein genes from Chinese honeybee, Apis cerana cerana.</title>
        <authorList>
            <person name="Li H.L."/>
            <person name="Wu F."/>
            <person name="Zhao L."/>
            <person name="Zhang L.Y."/>
            <person name="Ni C.X."/>
        </authorList>
    </citation>
    <scope>NUCLEOTIDE SEQUENCE</scope>
</reference>